<evidence type="ECO:0000256" key="1">
    <source>
        <dbReference type="SAM" id="MobiDB-lite"/>
    </source>
</evidence>
<dbReference type="Proteomes" id="UP001285441">
    <property type="component" value="Unassembled WGS sequence"/>
</dbReference>
<dbReference type="AlphaFoldDB" id="A0AAE0NFZ3"/>
<feature type="compositionally biased region" description="Low complexity" evidence="1">
    <location>
        <begin position="210"/>
        <end position="224"/>
    </location>
</feature>
<comment type="caution">
    <text evidence="2">The sequence shown here is derived from an EMBL/GenBank/DDBJ whole genome shotgun (WGS) entry which is preliminary data.</text>
</comment>
<feature type="region of interest" description="Disordered" evidence="1">
    <location>
        <begin position="152"/>
        <end position="259"/>
    </location>
</feature>
<reference evidence="2" key="1">
    <citation type="journal article" date="2023" name="Mol. Phylogenet. Evol.">
        <title>Genome-scale phylogeny and comparative genomics of the fungal order Sordariales.</title>
        <authorList>
            <person name="Hensen N."/>
            <person name="Bonometti L."/>
            <person name="Westerberg I."/>
            <person name="Brannstrom I.O."/>
            <person name="Guillou S."/>
            <person name="Cros-Aarteil S."/>
            <person name="Calhoun S."/>
            <person name="Haridas S."/>
            <person name="Kuo A."/>
            <person name="Mondo S."/>
            <person name="Pangilinan J."/>
            <person name="Riley R."/>
            <person name="LaButti K."/>
            <person name="Andreopoulos B."/>
            <person name="Lipzen A."/>
            <person name="Chen C."/>
            <person name="Yan M."/>
            <person name="Daum C."/>
            <person name="Ng V."/>
            <person name="Clum A."/>
            <person name="Steindorff A."/>
            <person name="Ohm R.A."/>
            <person name="Martin F."/>
            <person name="Silar P."/>
            <person name="Natvig D.O."/>
            <person name="Lalanne C."/>
            <person name="Gautier V."/>
            <person name="Ament-Velasquez S.L."/>
            <person name="Kruys A."/>
            <person name="Hutchinson M.I."/>
            <person name="Powell A.J."/>
            <person name="Barry K."/>
            <person name="Miller A.N."/>
            <person name="Grigoriev I.V."/>
            <person name="Debuchy R."/>
            <person name="Gladieux P."/>
            <person name="Hiltunen Thoren M."/>
            <person name="Johannesson H."/>
        </authorList>
    </citation>
    <scope>NUCLEOTIDE SEQUENCE</scope>
    <source>
        <strain evidence="2">CBS 232.78</strain>
    </source>
</reference>
<name>A0AAE0NFZ3_9PEZI</name>
<accession>A0AAE0NFZ3</accession>
<protein>
    <submittedName>
        <fullName evidence="2">Uncharacterized protein</fullName>
    </submittedName>
</protein>
<gene>
    <name evidence="2" type="ORF">B0H63DRAFT_494826</name>
</gene>
<evidence type="ECO:0000313" key="2">
    <source>
        <dbReference type="EMBL" id="KAK3380807.1"/>
    </source>
</evidence>
<organism evidence="2 3">
    <name type="scientific">Podospora didyma</name>
    <dbReference type="NCBI Taxonomy" id="330526"/>
    <lineage>
        <taxon>Eukaryota</taxon>
        <taxon>Fungi</taxon>
        <taxon>Dikarya</taxon>
        <taxon>Ascomycota</taxon>
        <taxon>Pezizomycotina</taxon>
        <taxon>Sordariomycetes</taxon>
        <taxon>Sordariomycetidae</taxon>
        <taxon>Sordariales</taxon>
        <taxon>Podosporaceae</taxon>
        <taxon>Podospora</taxon>
    </lineage>
</organism>
<feature type="compositionally biased region" description="Basic residues" evidence="1">
    <location>
        <begin position="244"/>
        <end position="253"/>
    </location>
</feature>
<dbReference type="EMBL" id="JAULSW010000005">
    <property type="protein sequence ID" value="KAK3380807.1"/>
    <property type="molecule type" value="Genomic_DNA"/>
</dbReference>
<reference evidence="2" key="2">
    <citation type="submission" date="2023-06" db="EMBL/GenBank/DDBJ databases">
        <authorList>
            <consortium name="Lawrence Berkeley National Laboratory"/>
            <person name="Haridas S."/>
            <person name="Hensen N."/>
            <person name="Bonometti L."/>
            <person name="Westerberg I."/>
            <person name="Brannstrom I.O."/>
            <person name="Guillou S."/>
            <person name="Cros-Aarteil S."/>
            <person name="Calhoun S."/>
            <person name="Kuo A."/>
            <person name="Mondo S."/>
            <person name="Pangilinan J."/>
            <person name="Riley R."/>
            <person name="LaButti K."/>
            <person name="Andreopoulos B."/>
            <person name="Lipzen A."/>
            <person name="Chen C."/>
            <person name="Yanf M."/>
            <person name="Daum C."/>
            <person name="Ng V."/>
            <person name="Clum A."/>
            <person name="Steindorff A."/>
            <person name="Ohm R."/>
            <person name="Martin F."/>
            <person name="Silar P."/>
            <person name="Natvig D."/>
            <person name="Lalanne C."/>
            <person name="Gautier V."/>
            <person name="Ament-velasquez S.L."/>
            <person name="Kruys A."/>
            <person name="Hutchinson M.I."/>
            <person name="Powell A.J."/>
            <person name="Barry K."/>
            <person name="Miller A.N."/>
            <person name="Grigoriev I.V."/>
            <person name="Debuchy R."/>
            <person name="Gladieux P."/>
            <person name="Thoren M.H."/>
            <person name="Johannesson H."/>
        </authorList>
    </citation>
    <scope>NUCLEOTIDE SEQUENCE</scope>
    <source>
        <strain evidence="2">CBS 232.78</strain>
    </source>
</reference>
<keyword evidence="3" id="KW-1185">Reference proteome</keyword>
<sequence>MTDDPSRDAPNFVKIQTDINIFEENGFYSPITADESAGHPSDVADFGEYRQHLPEQWCPMVSVIGSVPSCEGNSTDPSEARHFIVETSVYDASKAAPIQFSVVCLLENTKRWQEVKTPPSGAFLSVTAKLAGRTVDANRLALRVLDLAYLPRPNSGVAMPNPTTTPPSKRSRWDGWAPSSTPSKKPRPRSLNTTPPPTQAGLDLPPTGGTPESPFATSSPSTAANHEDSSVDSIPPLSSDNAIRPHRSRHPPKKYIELD</sequence>
<evidence type="ECO:0000313" key="3">
    <source>
        <dbReference type="Proteomes" id="UP001285441"/>
    </source>
</evidence>
<proteinExistence type="predicted"/>